<keyword evidence="9" id="KW-0175">Coiled coil</keyword>
<feature type="coiled-coil region" evidence="9">
    <location>
        <begin position="2"/>
        <end position="50"/>
    </location>
</feature>
<dbReference type="GO" id="GO:0016592">
    <property type="term" value="C:mediator complex"/>
    <property type="evidence" value="ECO:0007669"/>
    <property type="project" value="InterPro"/>
</dbReference>
<keyword evidence="5 8" id="KW-0804">Transcription</keyword>
<dbReference type="EMBL" id="MU001631">
    <property type="protein sequence ID" value="KAF2487174.1"/>
    <property type="molecule type" value="Genomic_DNA"/>
</dbReference>
<proteinExistence type="inferred from homology"/>
<accession>A0A6A6Q5C3</accession>
<reference evidence="11" key="1">
    <citation type="journal article" date="2020" name="Stud. Mycol.">
        <title>101 Dothideomycetes genomes: a test case for predicting lifestyles and emergence of pathogens.</title>
        <authorList>
            <person name="Haridas S."/>
            <person name="Albert R."/>
            <person name="Binder M."/>
            <person name="Bloem J."/>
            <person name="Labutti K."/>
            <person name="Salamov A."/>
            <person name="Andreopoulos B."/>
            <person name="Baker S."/>
            <person name="Barry K."/>
            <person name="Bills G."/>
            <person name="Bluhm B."/>
            <person name="Cannon C."/>
            <person name="Castanera R."/>
            <person name="Culley D."/>
            <person name="Daum C."/>
            <person name="Ezra D."/>
            <person name="Gonzalez J."/>
            <person name="Henrissat B."/>
            <person name="Kuo A."/>
            <person name="Liang C."/>
            <person name="Lipzen A."/>
            <person name="Lutzoni F."/>
            <person name="Magnuson J."/>
            <person name="Mondo S."/>
            <person name="Nolan M."/>
            <person name="Ohm R."/>
            <person name="Pangilinan J."/>
            <person name="Park H.-J."/>
            <person name="Ramirez L."/>
            <person name="Alfaro M."/>
            <person name="Sun H."/>
            <person name="Tritt A."/>
            <person name="Yoshinaga Y."/>
            <person name="Zwiers L.-H."/>
            <person name="Turgeon B."/>
            <person name="Goodwin S."/>
            <person name="Spatafora J."/>
            <person name="Crous P."/>
            <person name="Grigoriev I."/>
        </authorList>
    </citation>
    <scope>NUCLEOTIDE SEQUENCE</scope>
    <source>
        <strain evidence="11">CBS 113389</strain>
    </source>
</reference>
<dbReference type="GO" id="GO:0006357">
    <property type="term" value="P:regulation of transcription by RNA polymerase II"/>
    <property type="evidence" value="ECO:0007669"/>
    <property type="project" value="InterPro"/>
</dbReference>
<comment type="subunit">
    <text evidence="8">Component of the Mediator complex.</text>
</comment>
<feature type="region of interest" description="Disordered" evidence="10">
    <location>
        <begin position="123"/>
        <end position="148"/>
    </location>
</feature>
<evidence type="ECO:0000313" key="12">
    <source>
        <dbReference type="Proteomes" id="UP000799767"/>
    </source>
</evidence>
<gene>
    <name evidence="8" type="primary">MED4</name>
    <name evidence="11" type="ORF">BDY17DRAFT_319734</name>
</gene>
<evidence type="ECO:0000256" key="2">
    <source>
        <dbReference type="ARBA" id="ARBA00009626"/>
    </source>
</evidence>
<feature type="compositionally biased region" description="Basic and acidic residues" evidence="10">
    <location>
        <begin position="232"/>
        <end position="252"/>
    </location>
</feature>
<dbReference type="PANTHER" id="PTHR13208">
    <property type="entry name" value="MEDIATOR OF RNA POLYMERASE II TRANSCRIPTION SUBUNIT 4"/>
    <property type="match status" value="1"/>
</dbReference>
<evidence type="ECO:0000256" key="6">
    <source>
        <dbReference type="ARBA" id="ARBA00023242"/>
    </source>
</evidence>
<keyword evidence="6 8" id="KW-0539">Nucleus</keyword>
<dbReference type="InterPro" id="IPR019258">
    <property type="entry name" value="Mediator_Med4"/>
</dbReference>
<dbReference type="GO" id="GO:0003712">
    <property type="term" value="F:transcription coregulator activity"/>
    <property type="evidence" value="ECO:0007669"/>
    <property type="project" value="InterPro"/>
</dbReference>
<evidence type="ECO:0000256" key="9">
    <source>
        <dbReference type="SAM" id="Coils"/>
    </source>
</evidence>
<keyword evidence="4 8" id="KW-0805">Transcription regulation</keyword>
<keyword evidence="8" id="KW-0010">Activator</keyword>
<evidence type="ECO:0000256" key="3">
    <source>
        <dbReference type="ARBA" id="ARBA00020629"/>
    </source>
</evidence>
<dbReference type="Pfam" id="PF10018">
    <property type="entry name" value="Med4"/>
    <property type="match status" value="1"/>
</dbReference>
<evidence type="ECO:0000256" key="10">
    <source>
        <dbReference type="SAM" id="MobiDB-lite"/>
    </source>
</evidence>
<name>A0A6A6Q5C3_9PEZI</name>
<keyword evidence="12" id="KW-1185">Reference proteome</keyword>
<comment type="similarity">
    <text evidence="2 8">Belongs to the Mediator complex subunit 4 family.</text>
</comment>
<organism evidence="11 12">
    <name type="scientific">Neohortaea acidophila</name>
    <dbReference type="NCBI Taxonomy" id="245834"/>
    <lineage>
        <taxon>Eukaryota</taxon>
        <taxon>Fungi</taxon>
        <taxon>Dikarya</taxon>
        <taxon>Ascomycota</taxon>
        <taxon>Pezizomycotina</taxon>
        <taxon>Dothideomycetes</taxon>
        <taxon>Dothideomycetidae</taxon>
        <taxon>Mycosphaerellales</taxon>
        <taxon>Teratosphaeriaceae</taxon>
        <taxon>Neohortaea</taxon>
    </lineage>
</organism>
<dbReference type="Proteomes" id="UP000799767">
    <property type="component" value="Unassembled WGS sequence"/>
</dbReference>
<evidence type="ECO:0000256" key="8">
    <source>
        <dbReference type="RuleBase" id="RU364141"/>
    </source>
</evidence>
<sequence length="278" mass="30627">MLSQFQQSYQRVEQSLQRLTDSIAAYNPSVSAAEELVAADEEVNANLEQLVTHQRNYARIQQLRQTTESLDETLRQTLTILADARNGLLAIPAHDEAGDDRREIKVDELLAYAKFISPTTVPPTFRKKAGQPSAPAIKREGGGQDAHMTNGLATPSPGAQELAAKTEMENVMAAAGLDEKSDPFVDPRRDLPFEPWPSHAIIQRGALGDIQRMIDGGLDPGAVLTAEEQAEADQRRKEVEEREALAQEEAERRRMRMFDTAAAKGQPAVSDVFNPDDL</sequence>
<evidence type="ECO:0000256" key="4">
    <source>
        <dbReference type="ARBA" id="ARBA00023015"/>
    </source>
</evidence>
<protein>
    <recommendedName>
        <fullName evidence="3 8">Mediator of RNA polymerase II transcription subunit 4</fullName>
    </recommendedName>
    <alternativeName>
        <fullName evidence="7 8">Mediator complex subunit 4</fullName>
    </alternativeName>
</protein>
<dbReference type="PANTHER" id="PTHR13208:SF2">
    <property type="entry name" value="MEDIATOR OF RNA POLYMERASE II TRANSCRIPTION SUBUNIT 4"/>
    <property type="match status" value="1"/>
</dbReference>
<dbReference type="GO" id="GO:0070847">
    <property type="term" value="C:core mediator complex"/>
    <property type="evidence" value="ECO:0007669"/>
    <property type="project" value="TreeGrafter"/>
</dbReference>
<evidence type="ECO:0000256" key="5">
    <source>
        <dbReference type="ARBA" id="ARBA00023163"/>
    </source>
</evidence>
<feature type="region of interest" description="Disordered" evidence="10">
    <location>
        <begin position="228"/>
        <end position="278"/>
    </location>
</feature>
<dbReference type="OrthoDB" id="1929813at2759"/>
<comment type="subcellular location">
    <subcellularLocation>
        <location evidence="1 8">Nucleus</location>
    </subcellularLocation>
</comment>
<comment type="function">
    <text evidence="8">Component of the Mediator complex, a coactivator involved in the regulated transcription of nearly all RNA polymerase II-dependent genes. Mediator functions as a bridge to convey information from gene-specific regulatory proteins to the basal RNA polymerase II transcription machinery. Mediator is recruited to promoters by direct interactions with regulatory proteins and serves as a scaffold for the assembly of a functional preinitiation complex with RNA polymerase II and the general transcription factors.</text>
</comment>
<evidence type="ECO:0000256" key="1">
    <source>
        <dbReference type="ARBA" id="ARBA00004123"/>
    </source>
</evidence>
<evidence type="ECO:0000313" key="11">
    <source>
        <dbReference type="EMBL" id="KAF2487174.1"/>
    </source>
</evidence>
<evidence type="ECO:0000256" key="7">
    <source>
        <dbReference type="ARBA" id="ARBA00031257"/>
    </source>
</evidence>
<dbReference type="AlphaFoldDB" id="A0A6A6Q5C3"/>